<protein>
    <submittedName>
        <fullName evidence="1">Uncharacterized protein</fullName>
    </submittedName>
</protein>
<evidence type="ECO:0000313" key="2">
    <source>
        <dbReference type="Proteomes" id="UP000254088"/>
    </source>
</evidence>
<reference evidence="1 2" key="1">
    <citation type="submission" date="2018-06" db="EMBL/GenBank/DDBJ databases">
        <authorList>
            <consortium name="Pathogen Informatics"/>
            <person name="Doyle S."/>
        </authorList>
    </citation>
    <scope>NUCLEOTIDE SEQUENCE [LARGE SCALE GENOMIC DNA]</scope>
    <source>
        <strain evidence="1 2">NCTC10429</strain>
    </source>
</reference>
<sequence length="33" mass="3755">MIYKDEYPQMAEPEVAVCVCFPIRGVSPIRDTP</sequence>
<dbReference type="Proteomes" id="UP000254088">
    <property type="component" value="Unassembled WGS sequence"/>
</dbReference>
<dbReference type="EMBL" id="UGEX01000001">
    <property type="protein sequence ID" value="STL86809.1"/>
    <property type="molecule type" value="Genomic_DNA"/>
</dbReference>
<accession>A0A377C9T2</accession>
<proteinExistence type="predicted"/>
<organism evidence="1 2">
    <name type="scientific">Escherichia coli</name>
    <dbReference type="NCBI Taxonomy" id="562"/>
    <lineage>
        <taxon>Bacteria</taxon>
        <taxon>Pseudomonadati</taxon>
        <taxon>Pseudomonadota</taxon>
        <taxon>Gammaproteobacteria</taxon>
        <taxon>Enterobacterales</taxon>
        <taxon>Enterobacteriaceae</taxon>
        <taxon>Escherichia</taxon>
    </lineage>
</organism>
<name>A0A377C9T2_ECOLX</name>
<dbReference type="AlphaFoldDB" id="A0A377C9T2"/>
<gene>
    <name evidence="1" type="ORF">NCTC10429_02251</name>
</gene>
<evidence type="ECO:0000313" key="1">
    <source>
        <dbReference type="EMBL" id="STL86809.1"/>
    </source>
</evidence>